<dbReference type="EMBL" id="JAWSTH010000005">
    <property type="protein sequence ID" value="MDW5593477.1"/>
    <property type="molecule type" value="Genomic_DNA"/>
</dbReference>
<sequence>MNDSNKSHHPNAVPATPSEAATHHRVRSSVTEEVHRLATDQADREEMRIVREQLADLTPPQSD</sequence>
<accession>A0ABU4HJI5</accession>
<dbReference type="RefSeq" id="WP_318595738.1">
    <property type="nucleotide sequence ID" value="NZ_JAWSTH010000005.1"/>
</dbReference>
<keyword evidence="3" id="KW-1185">Reference proteome</keyword>
<feature type="region of interest" description="Disordered" evidence="1">
    <location>
        <begin position="1"/>
        <end position="46"/>
    </location>
</feature>
<feature type="compositionally biased region" description="Basic and acidic residues" evidence="1">
    <location>
        <begin position="30"/>
        <end position="46"/>
    </location>
</feature>
<organism evidence="2 3">
    <name type="scientific">Conexibacter stalactiti</name>
    <dbReference type="NCBI Taxonomy" id="1940611"/>
    <lineage>
        <taxon>Bacteria</taxon>
        <taxon>Bacillati</taxon>
        <taxon>Actinomycetota</taxon>
        <taxon>Thermoleophilia</taxon>
        <taxon>Solirubrobacterales</taxon>
        <taxon>Conexibacteraceae</taxon>
        <taxon>Conexibacter</taxon>
    </lineage>
</organism>
<dbReference type="Proteomes" id="UP001284601">
    <property type="component" value="Unassembled WGS sequence"/>
</dbReference>
<evidence type="ECO:0000313" key="3">
    <source>
        <dbReference type="Proteomes" id="UP001284601"/>
    </source>
</evidence>
<name>A0ABU4HJI5_9ACTN</name>
<evidence type="ECO:0000313" key="2">
    <source>
        <dbReference type="EMBL" id="MDW5593477.1"/>
    </source>
</evidence>
<protein>
    <submittedName>
        <fullName evidence="2">Uncharacterized protein</fullName>
    </submittedName>
</protein>
<evidence type="ECO:0000256" key="1">
    <source>
        <dbReference type="SAM" id="MobiDB-lite"/>
    </source>
</evidence>
<gene>
    <name evidence="2" type="ORF">R7226_03955</name>
</gene>
<proteinExistence type="predicted"/>
<comment type="caution">
    <text evidence="2">The sequence shown here is derived from an EMBL/GenBank/DDBJ whole genome shotgun (WGS) entry which is preliminary data.</text>
</comment>
<reference evidence="3" key="1">
    <citation type="submission" date="2023-07" db="EMBL/GenBank/DDBJ databases">
        <title>Conexibacter stalactiti sp. nov., isolated from stalactites in a lava cave and emended description of the genus Conexibacter.</title>
        <authorList>
            <person name="Lee S.D."/>
        </authorList>
    </citation>
    <scope>NUCLEOTIDE SEQUENCE [LARGE SCALE GENOMIC DNA]</scope>
    <source>
        <strain evidence="3">KCTC 39840</strain>
    </source>
</reference>